<gene>
    <name evidence="3" type="ORF">ALO71_04622</name>
</gene>
<evidence type="ECO:0000259" key="2">
    <source>
        <dbReference type="SMART" id="SM00306"/>
    </source>
</evidence>
<dbReference type="InterPro" id="IPR006141">
    <property type="entry name" value="Intein_N"/>
</dbReference>
<accession>A0A0P9RA47</accession>
<dbReference type="SMART" id="SM00306">
    <property type="entry name" value="HintN"/>
    <property type="match status" value="1"/>
</dbReference>
<name>A0A0P9RA47_PSEA0</name>
<dbReference type="PATRIC" id="fig|235272.12.peg.2511"/>
<dbReference type="InterPro" id="IPR036844">
    <property type="entry name" value="Hint_dom_sf"/>
</dbReference>
<dbReference type="Pfam" id="PF07591">
    <property type="entry name" value="PT-HINT"/>
    <property type="match status" value="1"/>
</dbReference>
<dbReference type="EMBL" id="LJQG01000001">
    <property type="protein sequence ID" value="KPX25314.1"/>
    <property type="molecule type" value="Genomic_DNA"/>
</dbReference>
<reference evidence="3 4" key="1">
    <citation type="submission" date="2015-09" db="EMBL/GenBank/DDBJ databases">
        <title>Genome announcement of multiple Pseudomonas syringae strains.</title>
        <authorList>
            <person name="Thakur S."/>
            <person name="Wang P.W."/>
            <person name="Gong Y."/>
            <person name="Weir B.S."/>
            <person name="Guttman D.S."/>
        </authorList>
    </citation>
    <scope>NUCLEOTIDE SEQUENCE [LARGE SCALE GENOMIC DNA]</scope>
    <source>
        <strain evidence="3 4">ICMP9150</strain>
    </source>
</reference>
<dbReference type="Gene3D" id="2.170.16.10">
    <property type="entry name" value="Hedgehog/Intein (Hint) domain"/>
    <property type="match status" value="1"/>
</dbReference>
<evidence type="ECO:0000313" key="3">
    <source>
        <dbReference type="EMBL" id="KPX25314.1"/>
    </source>
</evidence>
<evidence type="ECO:0000256" key="1">
    <source>
        <dbReference type="SAM" id="MobiDB-lite"/>
    </source>
</evidence>
<evidence type="ECO:0000313" key="4">
    <source>
        <dbReference type="Proteomes" id="UP000050346"/>
    </source>
</evidence>
<dbReference type="SUPFAM" id="SSF51294">
    <property type="entry name" value="Hedgehog/intein (Hint) domain"/>
    <property type="match status" value="1"/>
</dbReference>
<dbReference type="AlphaFoldDB" id="A0A0P9RA47"/>
<dbReference type="PROSITE" id="PS50817">
    <property type="entry name" value="INTEIN_N_TER"/>
    <property type="match status" value="1"/>
</dbReference>
<comment type="caution">
    <text evidence="3">The sequence shown here is derived from an EMBL/GenBank/DDBJ whole genome shotgun (WGS) entry which is preliminary data.</text>
</comment>
<feature type="region of interest" description="Disordered" evidence="1">
    <location>
        <begin position="478"/>
        <end position="522"/>
    </location>
</feature>
<dbReference type="Proteomes" id="UP000050346">
    <property type="component" value="Unassembled WGS sequence"/>
</dbReference>
<protein>
    <submittedName>
        <fullName evidence="3">Putative Filamentous hemagglutinin, intein-containing</fullName>
    </submittedName>
</protein>
<dbReference type="GO" id="GO:0016539">
    <property type="term" value="P:intein-mediated protein splicing"/>
    <property type="evidence" value="ECO:0007669"/>
    <property type="project" value="InterPro"/>
</dbReference>
<proteinExistence type="predicted"/>
<organism evidence="3 4">
    <name type="scientific">Pseudomonas amygdali pv. dendropanacis</name>
    <dbReference type="NCBI Taxonomy" id="235272"/>
    <lineage>
        <taxon>Bacteria</taxon>
        <taxon>Pseudomonadati</taxon>
        <taxon>Pseudomonadota</taxon>
        <taxon>Gammaproteobacteria</taxon>
        <taxon>Pseudomonadales</taxon>
        <taxon>Pseudomonadaceae</taxon>
        <taxon>Pseudomonas</taxon>
        <taxon>Pseudomonas amygdali</taxon>
    </lineage>
</organism>
<feature type="non-terminal residue" evidence="3">
    <location>
        <position position="522"/>
    </location>
</feature>
<dbReference type="CDD" id="cd00081">
    <property type="entry name" value="Hint"/>
    <property type="match status" value="1"/>
</dbReference>
<dbReference type="InterPro" id="IPR003587">
    <property type="entry name" value="Hint_dom_N"/>
</dbReference>
<sequence>MVGLAAAGLAGGDVEKAAWVSAMADQYNRQLHPDEIPLLEKQSASLAQEANISPAEAEKRLAQALAYYTDKNWNGALAENGVVPDAVTLKHLGIALSPLADTYAAVGDVPVAAGSKSYTPAETVALITDYRNTHTAEYADASINAVNMQGLYAGDPGYKYANFYQKNLAVNTDFLSSLSGTLAGIAQGSGSALSDSFGSAWALMSDPAGVSEQAANGLMGLSKNPWGSFMNSVEASQTKEAMATIYDMQGNTAASAAIRAKSDLEFALNFLPANRAKTLAELGAGRKFVMDGPCCFAAGTMVSTPDGERAIDTLKVGDIVWSKPEGGGKPFAAAILATHIRTDQPIYRLKLKGKQEDGKAEDETLLVTPGHPFYVPAQHGFVPVIDLKPGDRLQSLADGASENTSSEVESLELYLPVGKTYNLTVDVGHTFYVGKLKTWVHNTGPCKLPDLKPNAGMLGANGVQTASKTIWKGAGKERIDVENPNPGQRPGQIHYQDNEGNKYLYDPASKTFPSAPKETLNN</sequence>
<feature type="domain" description="Hint" evidence="2">
    <location>
        <begin position="293"/>
        <end position="397"/>
    </location>
</feature>